<evidence type="ECO:0000256" key="5">
    <source>
        <dbReference type="ARBA" id="ARBA00023010"/>
    </source>
</evidence>
<keyword evidence="2" id="KW-0813">Transport</keyword>
<dbReference type="STRING" id="64571.A0A1Y2GAP6"/>
<feature type="compositionally biased region" description="Low complexity" evidence="8">
    <location>
        <begin position="127"/>
        <end position="141"/>
    </location>
</feature>
<dbReference type="InterPro" id="IPR053074">
    <property type="entry name" value="NPC_Nucleoporin"/>
</dbReference>
<feature type="compositionally biased region" description="Basic residues" evidence="8">
    <location>
        <begin position="41"/>
        <end position="50"/>
    </location>
</feature>
<feature type="compositionally biased region" description="Low complexity" evidence="8">
    <location>
        <begin position="481"/>
        <end position="492"/>
    </location>
</feature>
<feature type="compositionally biased region" description="Low complexity" evidence="8">
    <location>
        <begin position="280"/>
        <end position="293"/>
    </location>
</feature>
<dbReference type="PANTHER" id="PTHR38697:SF1">
    <property type="entry name" value="NUCLEAR PORE COMPLEX PROTEIN SIMILAR TO S. CEREVISIAE NUP2 (EUROFUNG)"/>
    <property type="match status" value="1"/>
</dbReference>
<organism evidence="10 11">
    <name type="scientific">Lobosporangium transversale</name>
    <dbReference type="NCBI Taxonomy" id="64571"/>
    <lineage>
        <taxon>Eukaryota</taxon>
        <taxon>Fungi</taxon>
        <taxon>Fungi incertae sedis</taxon>
        <taxon>Mucoromycota</taxon>
        <taxon>Mortierellomycotina</taxon>
        <taxon>Mortierellomycetes</taxon>
        <taxon>Mortierellales</taxon>
        <taxon>Mortierellaceae</taxon>
        <taxon>Lobosporangium</taxon>
    </lineage>
</organism>
<dbReference type="Pfam" id="PF08911">
    <property type="entry name" value="NUP50"/>
    <property type="match status" value="1"/>
</dbReference>
<dbReference type="GO" id="GO:0005643">
    <property type="term" value="C:nuclear pore"/>
    <property type="evidence" value="ECO:0007669"/>
    <property type="project" value="UniProtKB-SubCell"/>
</dbReference>
<feature type="region of interest" description="Disordered" evidence="8">
    <location>
        <begin position="375"/>
        <end position="397"/>
    </location>
</feature>
<keyword evidence="7" id="KW-0539">Nucleus</keyword>
<dbReference type="Proteomes" id="UP000193648">
    <property type="component" value="Unassembled WGS sequence"/>
</dbReference>
<feature type="compositionally biased region" description="Polar residues" evidence="8">
    <location>
        <begin position="458"/>
        <end position="468"/>
    </location>
</feature>
<reference evidence="10 11" key="1">
    <citation type="submission" date="2016-07" db="EMBL/GenBank/DDBJ databases">
        <title>Pervasive Adenine N6-methylation of Active Genes in Fungi.</title>
        <authorList>
            <consortium name="DOE Joint Genome Institute"/>
            <person name="Mondo S.J."/>
            <person name="Dannebaum R.O."/>
            <person name="Kuo R.C."/>
            <person name="Labutti K."/>
            <person name="Haridas S."/>
            <person name="Kuo A."/>
            <person name="Salamov A."/>
            <person name="Ahrendt S.R."/>
            <person name="Lipzen A."/>
            <person name="Sullivan W."/>
            <person name="Andreopoulos W.B."/>
            <person name="Clum A."/>
            <person name="Lindquist E."/>
            <person name="Daum C."/>
            <person name="Ramamoorthy G.K."/>
            <person name="Gryganskyi A."/>
            <person name="Culley D."/>
            <person name="Magnuson J.K."/>
            <person name="James T.Y."/>
            <person name="O'Malley M.A."/>
            <person name="Stajich J.E."/>
            <person name="Spatafora J.W."/>
            <person name="Visel A."/>
            <person name="Grigoriev I.V."/>
        </authorList>
    </citation>
    <scope>NUCLEOTIDE SEQUENCE [LARGE SCALE GENOMIC DNA]</scope>
    <source>
        <strain evidence="10 11">NRRL 3116</strain>
    </source>
</reference>
<dbReference type="GO" id="GO:0051028">
    <property type="term" value="P:mRNA transport"/>
    <property type="evidence" value="ECO:0007669"/>
    <property type="project" value="UniProtKB-KW"/>
</dbReference>
<dbReference type="SMART" id="SM00160">
    <property type="entry name" value="RanBD"/>
    <property type="match status" value="1"/>
</dbReference>
<gene>
    <name evidence="10" type="ORF">BCR41DRAFT_389474</name>
</gene>
<dbReference type="CDD" id="cd13170">
    <property type="entry name" value="RanBD_NUP50"/>
    <property type="match status" value="1"/>
</dbReference>
<comment type="subcellular location">
    <subcellularLocation>
        <location evidence="1">Nucleus</location>
        <location evidence="1">Nuclear pore complex</location>
    </subcellularLocation>
</comment>
<protein>
    <recommendedName>
        <fullName evidence="9">RanBD1 domain-containing protein</fullName>
    </recommendedName>
</protein>
<dbReference type="InterPro" id="IPR011993">
    <property type="entry name" value="PH-like_dom_sf"/>
</dbReference>
<dbReference type="SUPFAM" id="SSF50729">
    <property type="entry name" value="PH domain-like"/>
    <property type="match status" value="1"/>
</dbReference>
<keyword evidence="11" id="KW-1185">Reference proteome</keyword>
<dbReference type="PROSITE" id="PS50196">
    <property type="entry name" value="RANBD1"/>
    <property type="match status" value="1"/>
</dbReference>
<evidence type="ECO:0000256" key="2">
    <source>
        <dbReference type="ARBA" id="ARBA00022448"/>
    </source>
</evidence>
<evidence type="ECO:0000256" key="8">
    <source>
        <dbReference type="SAM" id="MobiDB-lite"/>
    </source>
</evidence>
<dbReference type="RefSeq" id="XP_021877174.1">
    <property type="nucleotide sequence ID" value="XM_022028125.1"/>
</dbReference>
<feature type="region of interest" description="Disordered" evidence="8">
    <location>
        <begin position="115"/>
        <end position="143"/>
    </location>
</feature>
<comment type="caution">
    <text evidence="10">The sequence shown here is derived from an EMBL/GenBank/DDBJ whole genome shotgun (WGS) entry which is preliminary data.</text>
</comment>
<keyword evidence="5" id="KW-0811">Translocation</keyword>
<feature type="domain" description="RanBD1" evidence="9">
    <location>
        <begin position="500"/>
        <end position="625"/>
    </location>
</feature>
<evidence type="ECO:0000259" key="9">
    <source>
        <dbReference type="PROSITE" id="PS50196"/>
    </source>
</evidence>
<evidence type="ECO:0000256" key="7">
    <source>
        <dbReference type="ARBA" id="ARBA00023242"/>
    </source>
</evidence>
<dbReference type="InParanoid" id="A0A1Y2GAP6"/>
<dbReference type="InterPro" id="IPR000156">
    <property type="entry name" value="Ran_bind_dom"/>
</dbReference>
<dbReference type="EMBL" id="MCFF01000049">
    <property type="protein sequence ID" value="ORZ05687.1"/>
    <property type="molecule type" value="Genomic_DNA"/>
</dbReference>
<evidence type="ECO:0000256" key="1">
    <source>
        <dbReference type="ARBA" id="ARBA00004567"/>
    </source>
</evidence>
<feature type="region of interest" description="Disordered" evidence="8">
    <location>
        <begin position="322"/>
        <end position="348"/>
    </location>
</feature>
<keyword evidence="6" id="KW-0906">Nuclear pore complex</keyword>
<dbReference type="AlphaFoldDB" id="A0A1Y2GAP6"/>
<evidence type="ECO:0000313" key="10">
    <source>
        <dbReference type="EMBL" id="ORZ05687.1"/>
    </source>
</evidence>
<dbReference type="OrthoDB" id="185618at2759"/>
<keyword evidence="3" id="KW-0509">mRNA transport</keyword>
<feature type="compositionally biased region" description="Polar residues" evidence="8">
    <location>
        <begin position="115"/>
        <end position="126"/>
    </location>
</feature>
<keyword evidence="4" id="KW-0653">Protein transport</keyword>
<feature type="compositionally biased region" description="Low complexity" evidence="8">
    <location>
        <begin position="334"/>
        <end position="348"/>
    </location>
</feature>
<dbReference type="PANTHER" id="PTHR38697">
    <property type="entry name" value="NUCLEAR PORE COMPLEX PROTEIN SIMILAR TO S. CEREVISIAE NUP2 (EUROFUNG)"/>
    <property type="match status" value="1"/>
</dbReference>
<dbReference type="InterPro" id="IPR015007">
    <property type="entry name" value="NUP2/50/61"/>
</dbReference>
<dbReference type="Gene3D" id="2.30.29.30">
    <property type="entry name" value="Pleckstrin-homology domain (PH domain)/Phosphotyrosine-binding domain (PTB)"/>
    <property type="match status" value="1"/>
</dbReference>
<evidence type="ECO:0000256" key="4">
    <source>
        <dbReference type="ARBA" id="ARBA00022927"/>
    </source>
</evidence>
<dbReference type="FunCoup" id="A0A1Y2GAP6">
    <property type="interactions" value="140"/>
</dbReference>
<dbReference type="GO" id="GO:0015031">
    <property type="term" value="P:protein transport"/>
    <property type="evidence" value="ECO:0007669"/>
    <property type="project" value="UniProtKB-KW"/>
</dbReference>
<feature type="compositionally biased region" description="Basic and acidic residues" evidence="8">
    <location>
        <begin position="1"/>
        <end position="15"/>
    </location>
</feature>
<sequence length="625" mass="65088">MSKRGTENQITKDDYERGDDDESTPQLGAFRMASTEELSKRTIKPLRRSAARGASVANDDGSKKGPSPFASIGITPSNSTSSQVSATTSSSSVTTSANPFAAFTFGAPPVTTGVATTKPISETGGFTPTTAAPTVTAAPMTSQPNTGNVFAGFAGLTPKTTGDNMTTTPGNSFANGTFTFNIGSSAKLEPTPSENQSYGANTASFDREGYHNALRAVNQTFLKKIQKGLEDNPILNLAQVFNKYIVHRAKARSKYLGVEEPRTIILSPGGNAKFRRAESSESASSSPPGIGSSKIIRVGSESEEVPQTGFGLPIDITAKSSSMVTDASKDEGSPTRTPPGTSGISSTLSTSVAAKSLPSASTSFPSFGAGALSGAGSSSMKGAVDPPKNPIASGSGWNFGGPFGSPGAAAPNLFGTGTIGPIKSLKSASSPSGFGSGSISVTGAKPFEFTPKPFSFSVPSTMSASSDAPTAAPKPFSFTVPTSTPAASSSTSDDQANEKMPDDTKSNLVDTREGEEGEITVFEVRAKLYSIVDGNLKDMGVGQFKVNENQESKRRRMIMRIGGTGSLVLNSWVYTDLPPKRDEQKTTLTVFSVEDGKPKMFRVKVKEEQSRDDLFKALEAGLNNN</sequence>
<evidence type="ECO:0000256" key="6">
    <source>
        <dbReference type="ARBA" id="ARBA00023132"/>
    </source>
</evidence>
<feature type="region of interest" description="Disordered" evidence="8">
    <location>
        <begin position="1"/>
        <end position="93"/>
    </location>
</feature>
<name>A0A1Y2GAP6_9FUNG</name>
<accession>A0A1Y2GAP6</accession>
<evidence type="ECO:0000256" key="3">
    <source>
        <dbReference type="ARBA" id="ARBA00022816"/>
    </source>
</evidence>
<feature type="region of interest" description="Disordered" evidence="8">
    <location>
        <begin position="458"/>
        <end position="512"/>
    </location>
</feature>
<proteinExistence type="predicted"/>
<evidence type="ECO:0000313" key="11">
    <source>
        <dbReference type="Proteomes" id="UP000193648"/>
    </source>
</evidence>
<dbReference type="GeneID" id="33569968"/>
<feature type="compositionally biased region" description="Low complexity" evidence="8">
    <location>
        <begin position="75"/>
        <end position="93"/>
    </location>
</feature>
<feature type="compositionally biased region" description="Basic and acidic residues" evidence="8">
    <location>
        <begin position="496"/>
        <end position="512"/>
    </location>
</feature>
<dbReference type="Pfam" id="PF00638">
    <property type="entry name" value="Ran_BP1"/>
    <property type="match status" value="1"/>
</dbReference>
<feature type="region of interest" description="Disordered" evidence="8">
    <location>
        <begin position="269"/>
        <end position="294"/>
    </location>
</feature>